<evidence type="ECO:0000313" key="4">
    <source>
        <dbReference type="EMBL" id="MFC3760728.1"/>
    </source>
</evidence>
<proteinExistence type="predicted"/>
<dbReference type="SUPFAM" id="SSF48208">
    <property type="entry name" value="Six-hairpin glycosidases"/>
    <property type="match status" value="1"/>
</dbReference>
<reference evidence="5" key="1">
    <citation type="journal article" date="2019" name="Int. J. Syst. Evol. Microbiol.">
        <title>The Global Catalogue of Microorganisms (GCM) 10K type strain sequencing project: providing services to taxonomists for standard genome sequencing and annotation.</title>
        <authorList>
            <consortium name="The Broad Institute Genomics Platform"/>
            <consortium name="The Broad Institute Genome Sequencing Center for Infectious Disease"/>
            <person name="Wu L."/>
            <person name="Ma J."/>
        </authorList>
    </citation>
    <scope>NUCLEOTIDE SEQUENCE [LARGE SCALE GENOMIC DNA]</scope>
    <source>
        <strain evidence="5">CGMCC 4.7241</strain>
    </source>
</reference>
<evidence type="ECO:0000259" key="3">
    <source>
        <dbReference type="Pfam" id="PF20737"/>
    </source>
</evidence>
<dbReference type="PANTHER" id="PTHR43465">
    <property type="entry name" value="DUF1680 DOMAIN PROTEIN (AFU_ORTHOLOGUE AFUA_1G08910)"/>
    <property type="match status" value="1"/>
</dbReference>
<sequence length="620" mass="68510">MTTEAQVSGPAVPTSEAKAALRPVGVRDVLLTAGPLAQWQRLNEQTSIPLGLKQLEAAGNLHNLRLAAGTAQGEFRGPRFMDSDVYKQVEAVAWALAVNADDDLTAFVDEVGSLLEKAQRDNGYLNSYYQVVKPDEVYDHLEYSHEMYCAGHLIQAAVAAARVGAGAKLLEVARRFADHLVDEFLTRDNPGIDGHPEIETALVELYRLTGHQPYLSLASKLIDDRGKGAIVSSGMGAHYLQDHLPVRDADTAIGHAVRQLYLDAGVVDVYLENGDESLLECSVRRWEDMVARKTYLTGALGSRHSHEAFGDRYELPPDRAYAETCAAIASIHWSWRLLLATGEARYADLIERTLYNAFAGSTSADGERFFYVNPLQRRADHLEGDDPGRRNPWFSCACCPPNIMRLVATFGHYVATTSDAGVQLHQFVPGTVQAGAAKFSVETDYPWNGTVRIRIDETPDDEWTLAVRIPQWDSANDAGTYRTFTRAWKPGDEITVELDLAPRLVHPHRRIDAVRGSVAMERGPLVYCFEQVDQSADVEDLVLAPDAELRVRDAEDLAGVGRTVLIEANAGKLQHEDSAWPYSTSRNDGLTAEPVTATAIPYFQWDNRDGRAMRVWLPLA</sequence>
<dbReference type="InterPro" id="IPR049049">
    <property type="entry name" value="Beta-AFase-like_GH127_C"/>
</dbReference>
<dbReference type="Pfam" id="PF20737">
    <property type="entry name" value="Glyco_hydro127C"/>
    <property type="match status" value="1"/>
</dbReference>
<evidence type="ECO:0000259" key="1">
    <source>
        <dbReference type="Pfam" id="PF07944"/>
    </source>
</evidence>
<keyword evidence="4" id="KW-0378">Hydrolase</keyword>
<gene>
    <name evidence="4" type="ORF">ACFOUW_07750</name>
</gene>
<accession>A0ABV7Y7J1</accession>
<dbReference type="RefSeq" id="WP_205116980.1">
    <property type="nucleotide sequence ID" value="NZ_JAFBCM010000001.1"/>
</dbReference>
<dbReference type="InterPro" id="IPR049046">
    <property type="entry name" value="Beta-AFase-like_GH127_middle"/>
</dbReference>
<feature type="domain" description="Non-reducing end beta-L-arabinofuranosidase-like GH127 C-terminal" evidence="3">
    <location>
        <begin position="502"/>
        <end position="618"/>
    </location>
</feature>
<dbReference type="Pfam" id="PF07944">
    <property type="entry name" value="Beta-AFase-like_GH127_cat"/>
    <property type="match status" value="1"/>
</dbReference>
<dbReference type="GO" id="GO:0016787">
    <property type="term" value="F:hydrolase activity"/>
    <property type="evidence" value="ECO:0007669"/>
    <property type="project" value="UniProtKB-KW"/>
</dbReference>
<dbReference type="Pfam" id="PF20736">
    <property type="entry name" value="Glyco_hydro127M"/>
    <property type="match status" value="1"/>
</dbReference>
<dbReference type="PANTHER" id="PTHR43465:SF2">
    <property type="entry name" value="DUF1680 DOMAIN PROTEIN (AFU_ORTHOLOGUE AFUA_1G08910)"/>
    <property type="match status" value="1"/>
</dbReference>
<protein>
    <submittedName>
        <fullName evidence="4">Glycoside hydrolase family 127 protein</fullName>
    </submittedName>
</protein>
<comment type="caution">
    <text evidence="4">The sequence shown here is derived from an EMBL/GenBank/DDBJ whole genome shotgun (WGS) entry which is preliminary data.</text>
</comment>
<dbReference type="InterPro" id="IPR012878">
    <property type="entry name" value="Beta-AFase-like_GH127_cat"/>
</dbReference>
<feature type="domain" description="Non-reducing end beta-L-arabinofuranosidase-like GH127 middle" evidence="2">
    <location>
        <begin position="422"/>
        <end position="499"/>
    </location>
</feature>
<feature type="domain" description="Non-reducing end beta-L-arabinofuranosidase-like GH127 catalytic" evidence="1">
    <location>
        <begin position="28"/>
        <end position="411"/>
    </location>
</feature>
<name>A0ABV7Y7J1_9ACTN</name>
<organism evidence="4 5">
    <name type="scientific">Tenggerimyces flavus</name>
    <dbReference type="NCBI Taxonomy" id="1708749"/>
    <lineage>
        <taxon>Bacteria</taxon>
        <taxon>Bacillati</taxon>
        <taxon>Actinomycetota</taxon>
        <taxon>Actinomycetes</taxon>
        <taxon>Propionibacteriales</taxon>
        <taxon>Nocardioidaceae</taxon>
        <taxon>Tenggerimyces</taxon>
    </lineage>
</organism>
<dbReference type="InterPro" id="IPR049174">
    <property type="entry name" value="Beta-AFase-like"/>
</dbReference>
<keyword evidence="5" id="KW-1185">Reference proteome</keyword>
<evidence type="ECO:0000313" key="5">
    <source>
        <dbReference type="Proteomes" id="UP001595699"/>
    </source>
</evidence>
<dbReference type="Proteomes" id="UP001595699">
    <property type="component" value="Unassembled WGS sequence"/>
</dbReference>
<dbReference type="EMBL" id="JBHRZH010000006">
    <property type="protein sequence ID" value="MFC3760728.1"/>
    <property type="molecule type" value="Genomic_DNA"/>
</dbReference>
<evidence type="ECO:0000259" key="2">
    <source>
        <dbReference type="Pfam" id="PF20736"/>
    </source>
</evidence>
<dbReference type="InterPro" id="IPR008928">
    <property type="entry name" value="6-hairpin_glycosidase_sf"/>
</dbReference>